<dbReference type="EMBL" id="GBXM01085241">
    <property type="protein sequence ID" value="JAH23336.1"/>
    <property type="molecule type" value="Transcribed_RNA"/>
</dbReference>
<name>A0A0E9R2G0_ANGAN</name>
<protein>
    <submittedName>
        <fullName evidence="1">Uncharacterized protein</fullName>
    </submittedName>
</protein>
<reference evidence="1" key="2">
    <citation type="journal article" date="2015" name="Fish Shellfish Immunol.">
        <title>Early steps in the European eel (Anguilla anguilla)-Vibrio vulnificus interaction in the gills: Role of the RtxA13 toxin.</title>
        <authorList>
            <person name="Callol A."/>
            <person name="Pajuelo D."/>
            <person name="Ebbesson L."/>
            <person name="Teles M."/>
            <person name="MacKenzie S."/>
            <person name="Amaro C."/>
        </authorList>
    </citation>
    <scope>NUCLEOTIDE SEQUENCE</scope>
</reference>
<sequence length="20" mass="2585">MYRNRSIVKNMDFFYLPFRS</sequence>
<evidence type="ECO:0000313" key="1">
    <source>
        <dbReference type="EMBL" id="JAH23336.1"/>
    </source>
</evidence>
<reference evidence="1" key="1">
    <citation type="submission" date="2014-11" db="EMBL/GenBank/DDBJ databases">
        <authorList>
            <person name="Amaro Gonzalez C."/>
        </authorList>
    </citation>
    <scope>NUCLEOTIDE SEQUENCE</scope>
</reference>
<organism evidence="1">
    <name type="scientific">Anguilla anguilla</name>
    <name type="common">European freshwater eel</name>
    <name type="synonym">Muraena anguilla</name>
    <dbReference type="NCBI Taxonomy" id="7936"/>
    <lineage>
        <taxon>Eukaryota</taxon>
        <taxon>Metazoa</taxon>
        <taxon>Chordata</taxon>
        <taxon>Craniata</taxon>
        <taxon>Vertebrata</taxon>
        <taxon>Euteleostomi</taxon>
        <taxon>Actinopterygii</taxon>
        <taxon>Neopterygii</taxon>
        <taxon>Teleostei</taxon>
        <taxon>Anguilliformes</taxon>
        <taxon>Anguillidae</taxon>
        <taxon>Anguilla</taxon>
    </lineage>
</organism>
<dbReference type="AlphaFoldDB" id="A0A0E9R2G0"/>
<accession>A0A0E9R2G0</accession>
<proteinExistence type="predicted"/>